<feature type="domain" description="Large ribosomal subunit protein uL6 alpha-beta" evidence="7">
    <location>
        <begin position="88"/>
        <end position="162"/>
    </location>
</feature>
<proteinExistence type="inferred from homology"/>
<evidence type="ECO:0000256" key="1">
    <source>
        <dbReference type="ARBA" id="ARBA00009356"/>
    </source>
</evidence>
<dbReference type="EMBL" id="DSPJ01000049">
    <property type="protein sequence ID" value="HEX61852.1"/>
    <property type="molecule type" value="Genomic_DNA"/>
</dbReference>
<dbReference type="PROSITE" id="PS00525">
    <property type="entry name" value="RIBOSOMAL_L6_1"/>
    <property type="match status" value="1"/>
</dbReference>
<dbReference type="PANTHER" id="PTHR11655">
    <property type="entry name" value="60S/50S RIBOSOMAL PROTEIN L6/L9"/>
    <property type="match status" value="1"/>
</dbReference>
<dbReference type="SUPFAM" id="SSF56053">
    <property type="entry name" value="Ribosomal protein L6"/>
    <property type="match status" value="2"/>
</dbReference>
<dbReference type="HAMAP" id="MF_01365_B">
    <property type="entry name" value="Ribosomal_uL6_B"/>
    <property type="match status" value="1"/>
</dbReference>
<keyword evidence="3 4" id="KW-0687">Ribonucleoprotein</keyword>
<dbReference type="Gene3D" id="3.90.930.12">
    <property type="entry name" value="Ribosomal protein L6, alpha-beta domain"/>
    <property type="match status" value="2"/>
</dbReference>
<comment type="similarity">
    <text evidence="1 4 5">Belongs to the universal ribosomal protein uL6 family.</text>
</comment>
<dbReference type="InterPro" id="IPR020040">
    <property type="entry name" value="Ribosomal_uL6_a/b-dom"/>
</dbReference>
<dbReference type="PRINTS" id="PR00059">
    <property type="entry name" value="RIBOSOMALL6"/>
</dbReference>
<evidence type="ECO:0000256" key="4">
    <source>
        <dbReference type="HAMAP-Rule" id="MF_01365"/>
    </source>
</evidence>
<dbReference type="PIRSF" id="PIRSF002162">
    <property type="entry name" value="Ribosomal_L6"/>
    <property type="match status" value="1"/>
</dbReference>
<organism evidence="8">
    <name type="scientific">candidate division WWE3 bacterium</name>
    <dbReference type="NCBI Taxonomy" id="2053526"/>
    <lineage>
        <taxon>Bacteria</taxon>
        <taxon>Katanobacteria</taxon>
    </lineage>
</organism>
<accession>A0A831Z2P7</accession>
<comment type="subunit">
    <text evidence="4">Part of the 50S ribosomal subunit.</text>
</comment>
<evidence type="ECO:0000256" key="6">
    <source>
        <dbReference type="RuleBase" id="RU003870"/>
    </source>
</evidence>
<name>A0A831Z2P7_UNCKA</name>
<keyword evidence="4 6" id="KW-0694">RNA-binding</keyword>
<sequence length="183" mass="19537">MKMVGKKPLALPEGTTVSLQDRTVVVKGSLGELTVTLPPGVSVRLEEQKLIFAAAAAVPRPVFGLAFALVRNAVEGVSRGFSQELELVGVGYRAEKTVRGLKLSLGFSHPVEFVVPEGVSVEVTENTKIKLVGVNRQLVSQTAANLRKLRPPEPYKGKGIRYAQEVVRRKQGKVVKAVAGGAA</sequence>
<feature type="domain" description="Large ribosomal subunit protein uL6 alpha-beta" evidence="7">
    <location>
        <begin position="12"/>
        <end position="80"/>
    </location>
</feature>
<gene>
    <name evidence="4" type="primary">rplF</name>
    <name evidence="8" type="ORF">ENR01_01705</name>
</gene>
<dbReference type="Pfam" id="PF00347">
    <property type="entry name" value="Ribosomal_L6"/>
    <property type="match status" value="2"/>
</dbReference>
<dbReference type="AlphaFoldDB" id="A0A831Z2P7"/>
<protein>
    <recommendedName>
        <fullName evidence="4">Large ribosomal subunit protein uL6</fullName>
    </recommendedName>
</protein>
<dbReference type="FunFam" id="3.90.930.12:FF:000001">
    <property type="entry name" value="50S ribosomal protein L6"/>
    <property type="match status" value="1"/>
</dbReference>
<dbReference type="InterPro" id="IPR019906">
    <property type="entry name" value="Ribosomal_uL6_bac-type"/>
</dbReference>
<dbReference type="NCBIfam" id="TIGR03654">
    <property type="entry name" value="L6_bact"/>
    <property type="match status" value="1"/>
</dbReference>
<reference evidence="8" key="1">
    <citation type="journal article" date="2020" name="mSystems">
        <title>Genome- and Community-Level Interaction Insights into Carbon Utilization and Element Cycling Functions of Hydrothermarchaeota in Hydrothermal Sediment.</title>
        <authorList>
            <person name="Zhou Z."/>
            <person name="Liu Y."/>
            <person name="Xu W."/>
            <person name="Pan J."/>
            <person name="Luo Z.H."/>
            <person name="Li M."/>
        </authorList>
    </citation>
    <scope>NUCLEOTIDE SEQUENCE [LARGE SCALE GENOMIC DNA]</scope>
    <source>
        <strain evidence="8">SpSt-361</strain>
    </source>
</reference>
<evidence type="ECO:0000259" key="7">
    <source>
        <dbReference type="Pfam" id="PF00347"/>
    </source>
</evidence>
<dbReference type="InterPro" id="IPR000702">
    <property type="entry name" value="Ribosomal_uL6-like"/>
</dbReference>
<evidence type="ECO:0000256" key="5">
    <source>
        <dbReference type="RuleBase" id="RU003869"/>
    </source>
</evidence>
<dbReference type="InterPro" id="IPR036789">
    <property type="entry name" value="Ribosomal_uL6-like_a/b-dom_sf"/>
</dbReference>
<evidence type="ECO:0000256" key="2">
    <source>
        <dbReference type="ARBA" id="ARBA00022980"/>
    </source>
</evidence>
<comment type="caution">
    <text evidence="8">The sequence shown here is derived from an EMBL/GenBank/DDBJ whole genome shotgun (WGS) entry which is preliminary data.</text>
</comment>
<dbReference type="GO" id="GO:0019843">
    <property type="term" value="F:rRNA binding"/>
    <property type="evidence" value="ECO:0007669"/>
    <property type="project" value="UniProtKB-UniRule"/>
</dbReference>
<dbReference type="GO" id="GO:0002181">
    <property type="term" value="P:cytoplasmic translation"/>
    <property type="evidence" value="ECO:0007669"/>
    <property type="project" value="TreeGrafter"/>
</dbReference>
<dbReference type="GO" id="GO:0022625">
    <property type="term" value="C:cytosolic large ribosomal subunit"/>
    <property type="evidence" value="ECO:0007669"/>
    <property type="project" value="UniProtKB-UniRule"/>
</dbReference>
<dbReference type="InterPro" id="IPR002358">
    <property type="entry name" value="Ribosomal_uL6_CS"/>
</dbReference>
<comment type="function">
    <text evidence="4 6">This protein binds to the 23S rRNA, and is important in its secondary structure. It is located near the subunit interface in the base of the L7/L12 stalk, and near the tRNA binding site of the peptidyltransferase center.</text>
</comment>
<keyword evidence="4 6" id="KW-0699">rRNA-binding</keyword>
<evidence type="ECO:0000313" key="8">
    <source>
        <dbReference type="EMBL" id="HEX61852.1"/>
    </source>
</evidence>
<dbReference type="PANTHER" id="PTHR11655:SF14">
    <property type="entry name" value="LARGE RIBOSOMAL SUBUNIT PROTEIN UL6M"/>
    <property type="match status" value="1"/>
</dbReference>
<dbReference type="GO" id="GO:0003735">
    <property type="term" value="F:structural constituent of ribosome"/>
    <property type="evidence" value="ECO:0007669"/>
    <property type="project" value="UniProtKB-UniRule"/>
</dbReference>
<evidence type="ECO:0000256" key="3">
    <source>
        <dbReference type="ARBA" id="ARBA00023274"/>
    </source>
</evidence>
<keyword evidence="2 4" id="KW-0689">Ribosomal protein</keyword>